<dbReference type="Pfam" id="PF25597">
    <property type="entry name" value="SH3_retrovirus"/>
    <property type="match status" value="1"/>
</dbReference>
<evidence type="ECO:0000259" key="1">
    <source>
        <dbReference type="PROSITE" id="PS50994"/>
    </source>
</evidence>
<dbReference type="EMBL" id="JAAIUW010000004">
    <property type="protein sequence ID" value="KAF7835913.1"/>
    <property type="molecule type" value="Genomic_DNA"/>
</dbReference>
<dbReference type="GO" id="GO:0003676">
    <property type="term" value="F:nucleic acid binding"/>
    <property type="evidence" value="ECO:0007669"/>
    <property type="project" value="InterPro"/>
</dbReference>
<comment type="caution">
    <text evidence="2">The sequence shown here is derived from an EMBL/GenBank/DDBJ whole genome shotgun (WGS) entry which is preliminary data.</text>
</comment>
<dbReference type="PROSITE" id="PS50994">
    <property type="entry name" value="INTEGRASE"/>
    <property type="match status" value="1"/>
</dbReference>
<dbReference type="InterPro" id="IPR001584">
    <property type="entry name" value="Integrase_cat-core"/>
</dbReference>
<dbReference type="InterPro" id="IPR057670">
    <property type="entry name" value="SH3_retrovirus"/>
</dbReference>
<name>A0A834X098_9FABA</name>
<dbReference type="PANTHER" id="PTHR42648:SF28">
    <property type="entry name" value="TRANSPOSON-ENCODED PROTEIN WITH RIBONUCLEASE H-LIKE AND RETROVIRUS ZINC FINGER-LIKE DOMAINS"/>
    <property type="match status" value="1"/>
</dbReference>
<dbReference type="InterPro" id="IPR012337">
    <property type="entry name" value="RNaseH-like_sf"/>
</dbReference>
<dbReference type="InterPro" id="IPR036397">
    <property type="entry name" value="RNaseH_sf"/>
</dbReference>
<evidence type="ECO:0000313" key="3">
    <source>
        <dbReference type="Proteomes" id="UP000634136"/>
    </source>
</evidence>
<protein>
    <submittedName>
        <fullName evidence="2">Retrovirus-related Pol polyprotein from transposon TNT 1-94</fullName>
    </submittedName>
</protein>
<dbReference type="OrthoDB" id="1935113at2759"/>
<reference evidence="2" key="1">
    <citation type="submission" date="2020-09" db="EMBL/GenBank/DDBJ databases">
        <title>Genome-Enabled Discovery of Anthraquinone Biosynthesis in Senna tora.</title>
        <authorList>
            <person name="Kang S.-H."/>
            <person name="Pandey R.P."/>
            <person name="Lee C.-M."/>
            <person name="Sim J.-S."/>
            <person name="Jeong J.-T."/>
            <person name="Choi B.-S."/>
            <person name="Jung M."/>
            <person name="Ginzburg D."/>
            <person name="Zhao K."/>
            <person name="Won S.Y."/>
            <person name="Oh T.-J."/>
            <person name="Yu Y."/>
            <person name="Kim N.-H."/>
            <person name="Lee O.R."/>
            <person name="Lee T.-H."/>
            <person name="Bashyal P."/>
            <person name="Kim T.-S."/>
            <person name="Lee W.-H."/>
            <person name="Kawkins C."/>
            <person name="Kim C.-K."/>
            <person name="Kim J.S."/>
            <person name="Ahn B.O."/>
            <person name="Rhee S.Y."/>
            <person name="Sohng J.K."/>
        </authorList>
    </citation>
    <scope>NUCLEOTIDE SEQUENCE</scope>
    <source>
        <tissue evidence="2">Leaf</tissue>
    </source>
</reference>
<dbReference type="GO" id="GO:0015074">
    <property type="term" value="P:DNA integration"/>
    <property type="evidence" value="ECO:0007669"/>
    <property type="project" value="InterPro"/>
</dbReference>
<dbReference type="SUPFAM" id="SSF53098">
    <property type="entry name" value="Ribonuclease H-like"/>
    <property type="match status" value="1"/>
</dbReference>
<proteinExistence type="predicted"/>
<evidence type="ECO:0000313" key="2">
    <source>
        <dbReference type="EMBL" id="KAF7835913.1"/>
    </source>
</evidence>
<sequence>MQRLMSDGILDTLDLSNFDVSDRGGEYYGRYDGSGEQRPGPFARFLMECGIVLQYTMPWTPSQNGVAERRNRTLKDMVRSMISHSSLPDSLWGEALKTAIYILNRVPIKAVTKTPYEMWTSKKPCIGNLHVWGCPAEARPYKPFEKKLDSRTVSCFFVGYSERSKGYKFYDASNHSFFETRNAKFIEDVGPSGSGNPREVTFEEEYLTIPSTVTVDIDQRYMNIIMMMMLLNTLKSKCF</sequence>
<gene>
    <name evidence="2" type="ORF">G2W53_010772</name>
</gene>
<dbReference type="Gene3D" id="3.30.420.10">
    <property type="entry name" value="Ribonuclease H-like superfamily/Ribonuclease H"/>
    <property type="match status" value="1"/>
</dbReference>
<accession>A0A834X098</accession>
<dbReference type="PANTHER" id="PTHR42648">
    <property type="entry name" value="TRANSPOSASE, PUTATIVE-RELATED"/>
    <property type="match status" value="1"/>
</dbReference>
<dbReference type="AlphaFoldDB" id="A0A834X098"/>
<keyword evidence="3" id="KW-1185">Reference proteome</keyword>
<organism evidence="2 3">
    <name type="scientific">Senna tora</name>
    <dbReference type="NCBI Taxonomy" id="362788"/>
    <lineage>
        <taxon>Eukaryota</taxon>
        <taxon>Viridiplantae</taxon>
        <taxon>Streptophyta</taxon>
        <taxon>Embryophyta</taxon>
        <taxon>Tracheophyta</taxon>
        <taxon>Spermatophyta</taxon>
        <taxon>Magnoliopsida</taxon>
        <taxon>eudicotyledons</taxon>
        <taxon>Gunneridae</taxon>
        <taxon>Pentapetalae</taxon>
        <taxon>rosids</taxon>
        <taxon>fabids</taxon>
        <taxon>Fabales</taxon>
        <taxon>Fabaceae</taxon>
        <taxon>Caesalpinioideae</taxon>
        <taxon>Cassia clade</taxon>
        <taxon>Senna</taxon>
    </lineage>
</organism>
<dbReference type="InterPro" id="IPR039537">
    <property type="entry name" value="Retrotran_Ty1/copia-like"/>
</dbReference>
<feature type="domain" description="Integrase catalytic" evidence="1">
    <location>
        <begin position="1"/>
        <end position="123"/>
    </location>
</feature>
<dbReference type="Proteomes" id="UP000634136">
    <property type="component" value="Unassembled WGS sequence"/>
</dbReference>